<gene>
    <name evidence="1" type="ORF">BS50DRAFT_681362</name>
</gene>
<dbReference type="Proteomes" id="UP000240883">
    <property type="component" value="Unassembled WGS sequence"/>
</dbReference>
<accession>A0A2T2N6Y8</accession>
<evidence type="ECO:0000313" key="1">
    <source>
        <dbReference type="EMBL" id="PSN60798.1"/>
    </source>
</evidence>
<dbReference type="InterPro" id="IPR032675">
    <property type="entry name" value="LRR_dom_sf"/>
</dbReference>
<sequence>MAVLYKTLNIEISDYKAAVERWTTILERTHSWGTPQRVTIGARAASSTEIEHDMIKMGASRLRALKARSDNPKFEAQVLIDFLRKLPSLSDLEWQSGTPLVPPLVQFLRDQLPSCNLHLKSLKMAYDTDPCYIRSVLYLPSLQTIWLERKHHDVIQDVVQHILRAPDGNLRELRILWSHTGASPFGEPPIVWDQELVAYDGQRLGQLQSLQLAGIQGAEGTGLQTWARHTDFGQLRALSLEMPVTRVALETLINLPLQSLHSLGLVLDPHDTSDQYSAALQTFICNLPSLSHLRLTGALPSLALKAILDYLDSVLHTLYLTPAGKDSCRFVFDSSTIALVTDSCKHVQDLGIDIRRAWNKPGEDIAILKAIGRMPHLSSLDLTFNASDYALLFDSNDVNEPKDLAPSDPSFSAFDTEPFLSGFGVAKNPRKGHIRDALINSAIDAELAKAVFNTITSAAPDGETPSLQRLSLKAAGGGNFGTSTINGSIAEIVEEVGREWIVERSGYEDVLEVRRAEVDDEEIERSESLGWDVEPILRRVWPGDGVWFNEWQAFPLV</sequence>
<dbReference type="SUPFAM" id="SSF52047">
    <property type="entry name" value="RNI-like"/>
    <property type="match status" value="1"/>
</dbReference>
<dbReference type="Gene3D" id="3.80.10.10">
    <property type="entry name" value="Ribonuclease Inhibitor"/>
    <property type="match status" value="1"/>
</dbReference>
<keyword evidence="2" id="KW-1185">Reference proteome</keyword>
<dbReference type="OrthoDB" id="3945550at2759"/>
<evidence type="ECO:0000313" key="2">
    <source>
        <dbReference type="Proteomes" id="UP000240883"/>
    </source>
</evidence>
<dbReference type="AlphaFoldDB" id="A0A2T2N6Y8"/>
<organism evidence="1 2">
    <name type="scientific">Corynespora cassiicola Philippines</name>
    <dbReference type="NCBI Taxonomy" id="1448308"/>
    <lineage>
        <taxon>Eukaryota</taxon>
        <taxon>Fungi</taxon>
        <taxon>Dikarya</taxon>
        <taxon>Ascomycota</taxon>
        <taxon>Pezizomycotina</taxon>
        <taxon>Dothideomycetes</taxon>
        <taxon>Pleosporomycetidae</taxon>
        <taxon>Pleosporales</taxon>
        <taxon>Corynesporascaceae</taxon>
        <taxon>Corynespora</taxon>
    </lineage>
</organism>
<name>A0A2T2N6Y8_CORCC</name>
<reference evidence="1 2" key="1">
    <citation type="journal article" date="2018" name="Front. Microbiol.">
        <title>Genome-Wide Analysis of Corynespora cassiicola Leaf Fall Disease Putative Effectors.</title>
        <authorList>
            <person name="Lopez D."/>
            <person name="Ribeiro S."/>
            <person name="Label P."/>
            <person name="Fumanal B."/>
            <person name="Venisse J.S."/>
            <person name="Kohler A."/>
            <person name="de Oliveira R.R."/>
            <person name="Labutti K."/>
            <person name="Lipzen A."/>
            <person name="Lail K."/>
            <person name="Bauer D."/>
            <person name="Ohm R.A."/>
            <person name="Barry K.W."/>
            <person name="Spatafora J."/>
            <person name="Grigoriev I.V."/>
            <person name="Martin F.M."/>
            <person name="Pujade-Renaud V."/>
        </authorList>
    </citation>
    <scope>NUCLEOTIDE SEQUENCE [LARGE SCALE GENOMIC DNA]</scope>
    <source>
        <strain evidence="1 2">Philippines</strain>
    </source>
</reference>
<dbReference type="EMBL" id="KZ678147">
    <property type="protein sequence ID" value="PSN60798.1"/>
    <property type="molecule type" value="Genomic_DNA"/>
</dbReference>
<proteinExistence type="predicted"/>
<protein>
    <submittedName>
        <fullName evidence="1">Uncharacterized protein</fullName>
    </submittedName>
</protein>